<accession>A0ABW0Z4S5</accession>
<comment type="pathway">
    <text evidence="1">Cofactor biosynthesis; thiamine diphosphate biosynthesis.</text>
</comment>
<feature type="domain" description="Thiaminase-2/PQQC" evidence="2">
    <location>
        <begin position="11"/>
        <end position="216"/>
    </location>
</feature>
<evidence type="ECO:0000313" key="3">
    <source>
        <dbReference type="EMBL" id="MFC5723800.1"/>
    </source>
</evidence>
<proteinExistence type="predicted"/>
<gene>
    <name evidence="3" type="ORF">ACFP1Z_26905</name>
</gene>
<evidence type="ECO:0000313" key="4">
    <source>
        <dbReference type="Proteomes" id="UP001596083"/>
    </source>
</evidence>
<dbReference type="Gene3D" id="1.20.910.10">
    <property type="entry name" value="Heme oxygenase-like"/>
    <property type="match status" value="1"/>
</dbReference>
<dbReference type="InterPro" id="IPR004305">
    <property type="entry name" value="Thiaminase-2/PQQC"/>
</dbReference>
<keyword evidence="4" id="KW-1185">Reference proteome</keyword>
<sequence>MLRERLLRTAEPVLARVLEHPFWSGLRSGALPGEALTHFVAMDTGHLLPAYGRALARCAACARDDAHAAFLARAAAGTFEAAGRLREAFTKLAPDLGLPAPGGTPPQADPLTHAHCCFFEAAAAGSPAAAIGALLPMAHFNQRVSADLAARCAPGSRYAPWIALYQPGEVYSRVVQRYFDVAEEIAEQCGEGERRQLEDFFTQAVRHEWTFAESAWTRPVWPV</sequence>
<dbReference type="PANTHER" id="PTHR43198">
    <property type="entry name" value="BIFUNCTIONAL TH2 PROTEIN"/>
    <property type="match status" value="1"/>
</dbReference>
<name>A0ABW0Z4S5_9ACTN</name>
<dbReference type="EMBL" id="JBHSPB010000020">
    <property type="protein sequence ID" value="MFC5723800.1"/>
    <property type="molecule type" value="Genomic_DNA"/>
</dbReference>
<dbReference type="Proteomes" id="UP001596083">
    <property type="component" value="Unassembled WGS sequence"/>
</dbReference>
<organism evidence="3 4">
    <name type="scientific">Streptomyces gamaensis</name>
    <dbReference type="NCBI Taxonomy" id="1763542"/>
    <lineage>
        <taxon>Bacteria</taxon>
        <taxon>Bacillati</taxon>
        <taxon>Actinomycetota</taxon>
        <taxon>Actinomycetes</taxon>
        <taxon>Kitasatosporales</taxon>
        <taxon>Streptomycetaceae</taxon>
        <taxon>Streptomyces</taxon>
    </lineage>
</organism>
<evidence type="ECO:0000256" key="1">
    <source>
        <dbReference type="ARBA" id="ARBA00004948"/>
    </source>
</evidence>
<dbReference type="RefSeq" id="WP_390320214.1">
    <property type="nucleotide sequence ID" value="NZ_JBHSPB010000020.1"/>
</dbReference>
<evidence type="ECO:0000259" key="2">
    <source>
        <dbReference type="Pfam" id="PF03070"/>
    </source>
</evidence>
<comment type="caution">
    <text evidence="3">The sequence shown here is derived from an EMBL/GenBank/DDBJ whole genome shotgun (WGS) entry which is preliminary data.</text>
</comment>
<dbReference type="InterPro" id="IPR050967">
    <property type="entry name" value="Thiamine_Salvage_TenA"/>
</dbReference>
<dbReference type="PANTHER" id="PTHR43198:SF2">
    <property type="entry name" value="SI:CH1073-67J19.1-RELATED"/>
    <property type="match status" value="1"/>
</dbReference>
<protein>
    <submittedName>
        <fullName evidence="3">TenA family transcriptional regulator</fullName>
    </submittedName>
</protein>
<dbReference type="InterPro" id="IPR016084">
    <property type="entry name" value="Haem_Oase-like_multi-hlx"/>
</dbReference>
<dbReference type="Pfam" id="PF03070">
    <property type="entry name" value="TENA_THI-4"/>
    <property type="match status" value="1"/>
</dbReference>
<reference evidence="4" key="1">
    <citation type="journal article" date="2019" name="Int. J. Syst. Evol. Microbiol.">
        <title>The Global Catalogue of Microorganisms (GCM) 10K type strain sequencing project: providing services to taxonomists for standard genome sequencing and annotation.</title>
        <authorList>
            <consortium name="The Broad Institute Genomics Platform"/>
            <consortium name="The Broad Institute Genome Sequencing Center for Infectious Disease"/>
            <person name="Wu L."/>
            <person name="Ma J."/>
        </authorList>
    </citation>
    <scope>NUCLEOTIDE SEQUENCE [LARGE SCALE GENOMIC DNA]</scope>
    <source>
        <strain evidence="4">CGMCC 4.7304</strain>
    </source>
</reference>
<dbReference type="SUPFAM" id="SSF48613">
    <property type="entry name" value="Heme oxygenase-like"/>
    <property type="match status" value="1"/>
</dbReference>